<name>A0ABW5UFR1_9BURK</name>
<evidence type="ECO:0000256" key="3">
    <source>
        <dbReference type="ARBA" id="ARBA00023163"/>
    </source>
</evidence>
<evidence type="ECO:0000259" key="4">
    <source>
        <dbReference type="PROSITE" id="PS01124"/>
    </source>
</evidence>
<keyword evidence="6" id="KW-1185">Reference proteome</keyword>
<evidence type="ECO:0000313" key="6">
    <source>
        <dbReference type="Proteomes" id="UP001597463"/>
    </source>
</evidence>
<dbReference type="SUPFAM" id="SSF46689">
    <property type="entry name" value="Homeodomain-like"/>
    <property type="match status" value="1"/>
</dbReference>
<keyword evidence="2" id="KW-0238">DNA-binding</keyword>
<keyword evidence="1" id="KW-0805">Transcription regulation</keyword>
<dbReference type="Pfam" id="PF12625">
    <property type="entry name" value="Arabinose_bd"/>
    <property type="match status" value="1"/>
</dbReference>
<dbReference type="InterPro" id="IPR009057">
    <property type="entry name" value="Homeodomain-like_sf"/>
</dbReference>
<dbReference type="Pfam" id="PF12833">
    <property type="entry name" value="HTH_18"/>
    <property type="match status" value="1"/>
</dbReference>
<reference evidence="6" key="1">
    <citation type="journal article" date="2019" name="Int. J. Syst. Evol. Microbiol.">
        <title>The Global Catalogue of Microorganisms (GCM) 10K type strain sequencing project: providing services to taxonomists for standard genome sequencing and annotation.</title>
        <authorList>
            <consortium name="The Broad Institute Genomics Platform"/>
            <consortium name="The Broad Institute Genome Sequencing Center for Infectious Disease"/>
            <person name="Wu L."/>
            <person name="Ma J."/>
        </authorList>
    </citation>
    <scope>NUCLEOTIDE SEQUENCE [LARGE SCALE GENOMIC DNA]</scope>
    <source>
        <strain evidence="6">TISTR 1906</strain>
    </source>
</reference>
<gene>
    <name evidence="5" type="ORF">ACFSW6_00105</name>
</gene>
<dbReference type="PANTHER" id="PTHR47894:SF1">
    <property type="entry name" value="HTH-TYPE TRANSCRIPTIONAL REGULATOR VQSM"/>
    <property type="match status" value="1"/>
</dbReference>
<accession>A0ABW5UFR1</accession>
<sequence length="360" mass="40237">MSTPSLVKTPLPHVASAMGSSHPALTPMAFVQAIVQAYAQRGMNVEAALQKAQIPPDLIYDAAQRITALQMEALSDAAMRELDDESLGWFERRLPWGSYGMLARASISSPHLGLALERWCRHHGLLTASIRLTLSEHDGVATLALQDAGIPDGMREFCLVSVLRNAHGFASWLINDPIAIRQACFPYARPAHADVYEVLFPPGEICFDADTACLRFDARQLQAPLTRDEAALQRMLQRALPLQVRPYRRERTLVQRVRQLLAAGTEGQQTAETLSRQLHLSQRSLHRQLKEEGASLQALKDEIRRERAIALLLRTSRPIKRIAQACGFLNDKSFIRAFRLWTGLSPSEFRKSARQPAQQP</sequence>
<proteinExistence type="predicted"/>
<dbReference type="Proteomes" id="UP001597463">
    <property type="component" value="Unassembled WGS sequence"/>
</dbReference>
<dbReference type="InterPro" id="IPR018060">
    <property type="entry name" value="HTH_AraC"/>
</dbReference>
<evidence type="ECO:0000256" key="1">
    <source>
        <dbReference type="ARBA" id="ARBA00023015"/>
    </source>
</evidence>
<dbReference type="EMBL" id="JBHUMV010000001">
    <property type="protein sequence ID" value="MFD2752472.1"/>
    <property type="molecule type" value="Genomic_DNA"/>
</dbReference>
<feature type="domain" description="HTH araC/xylS-type" evidence="4">
    <location>
        <begin position="255"/>
        <end position="352"/>
    </location>
</feature>
<dbReference type="SMART" id="SM00342">
    <property type="entry name" value="HTH_ARAC"/>
    <property type="match status" value="1"/>
</dbReference>
<evidence type="ECO:0000256" key="2">
    <source>
        <dbReference type="ARBA" id="ARBA00023125"/>
    </source>
</evidence>
<dbReference type="PROSITE" id="PS01124">
    <property type="entry name" value="HTH_ARAC_FAMILY_2"/>
    <property type="match status" value="1"/>
</dbReference>
<comment type="caution">
    <text evidence="5">The sequence shown here is derived from an EMBL/GenBank/DDBJ whole genome shotgun (WGS) entry which is preliminary data.</text>
</comment>
<keyword evidence="3" id="KW-0804">Transcription</keyword>
<dbReference type="RefSeq" id="WP_066479769.1">
    <property type="nucleotide sequence ID" value="NZ_BCNT01000010.1"/>
</dbReference>
<protein>
    <submittedName>
        <fullName evidence="5">AraC family transcriptional regulator</fullName>
    </submittedName>
</protein>
<evidence type="ECO:0000313" key="5">
    <source>
        <dbReference type="EMBL" id="MFD2752472.1"/>
    </source>
</evidence>
<dbReference type="Gene3D" id="1.10.10.60">
    <property type="entry name" value="Homeodomain-like"/>
    <property type="match status" value="1"/>
</dbReference>
<organism evidence="5 6">
    <name type="scientific">Comamonas terrae</name>
    <dbReference type="NCBI Taxonomy" id="673548"/>
    <lineage>
        <taxon>Bacteria</taxon>
        <taxon>Pseudomonadati</taxon>
        <taxon>Pseudomonadota</taxon>
        <taxon>Betaproteobacteria</taxon>
        <taxon>Burkholderiales</taxon>
        <taxon>Comamonadaceae</taxon>
        <taxon>Comamonas</taxon>
    </lineage>
</organism>
<dbReference type="PANTHER" id="PTHR47894">
    <property type="entry name" value="HTH-TYPE TRANSCRIPTIONAL REGULATOR GADX"/>
    <property type="match status" value="1"/>
</dbReference>
<dbReference type="InterPro" id="IPR032687">
    <property type="entry name" value="AraC-type_N"/>
</dbReference>